<organism evidence="2 3">
    <name type="scientific">Qipengyuania flava</name>
    <dbReference type="NCBI Taxonomy" id="192812"/>
    <lineage>
        <taxon>Bacteria</taxon>
        <taxon>Pseudomonadati</taxon>
        <taxon>Pseudomonadota</taxon>
        <taxon>Alphaproteobacteria</taxon>
        <taxon>Sphingomonadales</taxon>
        <taxon>Erythrobacteraceae</taxon>
        <taxon>Qipengyuania</taxon>
    </lineage>
</organism>
<dbReference type="EMBL" id="AP019389">
    <property type="protein sequence ID" value="BBI20838.1"/>
    <property type="molecule type" value="Genomic_DNA"/>
</dbReference>
<evidence type="ECO:0000313" key="3">
    <source>
        <dbReference type="Proteomes" id="UP000290057"/>
    </source>
</evidence>
<feature type="chain" id="PRO_5019383198" description="TraB/GumN family protein" evidence="1">
    <location>
        <begin position="25"/>
        <end position="317"/>
    </location>
</feature>
<evidence type="ECO:0000256" key="1">
    <source>
        <dbReference type="SAM" id="SignalP"/>
    </source>
</evidence>
<protein>
    <recommendedName>
        <fullName evidence="4">TraB/GumN family protein</fullName>
    </recommendedName>
</protein>
<dbReference type="AlphaFoldDB" id="A0A3T1CIZ8"/>
<name>A0A3T1CIZ8_9SPHN</name>
<reference evidence="2 3" key="1">
    <citation type="submission" date="2019-01" db="EMBL/GenBank/DDBJ databases">
        <title>Complete genome sequence of Erythrobacter flavus KJ5.</title>
        <authorList>
            <person name="Kanesaki Y."/>
            <person name="Brotosudarmo T."/>
            <person name="Moriuchi R."/>
            <person name="Awai K."/>
        </authorList>
    </citation>
    <scope>NUCLEOTIDE SEQUENCE [LARGE SCALE GENOMIC DNA]</scope>
    <source>
        <strain evidence="2 3">KJ5</strain>
    </source>
</reference>
<evidence type="ECO:0000313" key="2">
    <source>
        <dbReference type="EMBL" id="BBI20838.1"/>
    </source>
</evidence>
<gene>
    <name evidence="2" type="ORF">EKJ_16850</name>
</gene>
<dbReference type="InterPro" id="IPR047111">
    <property type="entry name" value="YbaP-like"/>
</dbReference>
<dbReference type="Proteomes" id="UP000290057">
    <property type="component" value="Chromosome"/>
</dbReference>
<dbReference type="PANTHER" id="PTHR40590">
    <property type="entry name" value="CYTOPLASMIC PROTEIN-RELATED"/>
    <property type="match status" value="1"/>
</dbReference>
<dbReference type="PANTHER" id="PTHR40590:SF1">
    <property type="entry name" value="CYTOPLASMIC PROTEIN"/>
    <property type="match status" value="1"/>
</dbReference>
<keyword evidence="3" id="KW-1185">Reference proteome</keyword>
<feature type="signal peptide" evidence="1">
    <location>
        <begin position="1"/>
        <end position="24"/>
    </location>
</feature>
<evidence type="ECO:0008006" key="4">
    <source>
        <dbReference type="Google" id="ProtNLM"/>
    </source>
</evidence>
<dbReference type="CDD" id="cd14789">
    <property type="entry name" value="Tiki"/>
    <property type="match status" value="1"/>
</dbReference>
<dbReference type="Pfam" id="PF01963">
    <property type="entry name" value="TraB_PrgY_gumN"/>
    <property type="match status" value="1"/>
</dbReference>
<keyword evidence="1" id="KW-0732">Signal</keyword>
<sequence length="317" mass="34046">MESHHMTAFSLRPAMLALAPLALALQGCATYSDPVAEPTAPVAQPAAPAEPVGPGLWKVADEDTTIYLFGTIHALPETVEWYRGPIGEALAETQELITEIPTGAAQDPAMQQMVMASAVLPADKSLRDLLGESDRATYEAALTALGMPPASFDRFKPWFAAMTLSVLPLVQAGYKAESGVEMKLEELAPANARRGALETLDEQIALFDTLPTDSQTAFLMVSADNIDEIVPMMDRMVDEWLEGDADGLAALLNEGLTDPVLAEALLYARNDRWAEWIDTRMDSPGTVFVAVGAGHLAGAKSVQDYLTARGFTVDRVQ</sequence>
<dbReference type="InterPro" id="IPR002816">
    <property type="entry name" value="TraB/PrgY/GumN_fam"/>
</dbReference>
<accession>A0A3T1CIZ8</accession>
<proteinExistence type="predicted"/>